<keyword evidence="2" id="KW-1133">Transmembrane helix</keyword>
<accession>F0Z854</accession>
<dbReference type="GO" id="GO:0004402">
    <property type="term" value="F:histone acetyltransferase activity"/>
    <property type="evidence" value="ECO:0000318"/>
    <property type="project" value="GO_Central"/>
</dbReference>
<keyword evidence="2" id="KW-0812">Transmembrane</keyword>
<keyword evidence="2" id="KW-0472">Membrane</keyword>
<dbReference type="KEGG" id="dpp:DICPUDRAFT_147300"/>
<dbReference type="AlphaFoldDB" id="F0Z854"/>
<feature type="transmembrane region" description="Helical" evidence="2">
    <location>
        <begin position="77"/>
        <end position="97"/>
    </location>
</feature>
<feature type="transmembrane region" description="Helical" evidence="2">
    <location>
        <begin position="186"/>
        <end position="206"/>
    </location>
</feature>
<gene>
    <name evidence="3" type="ORF">DICPUDRAFT_147300</name>
</gene>
<organism evidence="3 4">
    <name type="scientific">Dictyostelium purpureum</name>
    <name type="common">Slime mold</name>
    <dbReference type="NCBI Taxonomy" id="5786"/>
    <lineage>
        <taxon>Eukaryota</taxon>
        <taxon>Amoebozoa</taxon>
        <taxon>Evosea</taxon>
        <taxon>Eumycetozoa</taxon>
        <taxon>Dictyostelia</taxon>
        <taxon>Dictyosteliales</taxon>
        <taxon>Dictyosteliaceae</taxon>
        <taxon>Dictyostelium</taxon>
    </lineage>
</organism>
<evidence type="ECO:0000256" key="2">
    <source>
        <dbReference type="SAM" id="Phobius"/>
    </source>
</evidence>
<protein>
    <submittedName>
        <fullName evidence="3">Uncharacterized protein</fullName>
    </submittedName>
</protein>
<feature type="transmembrane region" description="Helical" evidence="2">
    <location>
        <begin position="104"/>
        <end position="125"/>
    </location>
</feature>
<evidence type="ECO:0000313" key="4">
    <source>
        <dbReference type="Proteomes" id="UP000001064"/>
    </source>
</evidence>
<reference evidence="4" key="1">
    <citation type="journal article" date="2011" name="Genome Biol.">
        <title>Comparative genomics of the social amoebae Dictyostelium discoideum and Dictyostelium purpureum.</title>
        <authorList>
            <consortium name="US DOE Joint Genome Institute (JGI-PGF)"/>
            <person name="Sucgang R."/>
            <person name="Kuo A."/>
            <person name="Tian X."/>
            <person name="Salerno W."/>
            <person name="Parikh A."/>
            <person name="Feasley C.L."/>
            <person name="Dalin E."/>
            <person name="Tu H."/>
            <person name="Huang E."/>
            <person name="Barry K."/>
            <person name="Lindquist E."/>
            <person name="Shapiro H."/>
            <person name="Bruce D."/>
            <person name="Schmutz J."/>
            <person name="Salamov A."/>
            <person name="Fey P."/>
            <person name="Gaudet P."/>
            <person name="Anjard C."/>
            <person name="Babu M.M."/>
            <person name="Basu S."/>
            <person name="Bushmanova Y."/>
            <person name="van der Wel H."/>
            <person name="Katoh-Kurasawa M."/>
            <person name="Dinh C."/>
            <person name="Coutinho P.M."/>
            <person name="Saito T."/>
            <person name="Elias M."/>
            <person name="Schaap P."/>
            <person name="Kay R.R."/>
            <person name="Henrissat B."/>
            <person name="Eichinger L."/>
            <person name="Rivero F."/>
            <person name="Putnam N.H."/>
            <person name="West C.M."/>
            <person name="Loomis W.F."/>
            <person name="Chisholm R.L."/>
            <person name="Shaulsky G."/>
            <person name="Strassmann J.E."/>
            <person name="Queller D.C."/>
            <person name="Kuspa A."/>
            <person name="Grigoriev I.V."/>
        </authorList>
    </citation>
    <scope>NUCLEOTIDE SEQUENCE [LARGE SCALE GENOMIC DNA]</scope>
    <source>
        <strain evidence="4">QSDP1</strain>
    </source>
</reference>
<feature type="transmembrane region" description="Helical" evidence="2">
    <location>
        <begin position="154"/>
        <end position="174"/>
    </location>
</feature>
<dbReference type="RefSeq" id="XP_003283620.1">
    <property type="nucleotide sequence ID" value="XM_003283572.1"/>
</dbReference>
<name>F0Z854_DICPU</name>
<evidence type="ECO:0000313" key="3">
    <source>
        <dbReference type="EMBL" id="EGC39869.1"/>
    </source>
</evidence>
<keyword evidence="4" id="KW-1185">Reference proteome</keyword>
<dbReference type="EMBL" id="GL870950">
    <property type="protein sequence ID" value="EGC39869.1"/>
    <property type="molecule type" value="Genomic_DNA"/>
</dbReference>
<dbReference type="InParanoid" id="F0Z854"/>
<proteinExistence type="predicted"/>
<feature type="region of interest" description="Disordered" evidence="1">
    <location>
        <begin position="255"/>
        <end position="344"/>
    </location>
</feature>
<feature type="compositionally biased region" description="Low complexity" evidence="1">
    <location>
        <begin position="281"/>
        <end position="325"/>
    </location>
</feature>
<sequence>MINEKLVQKEPEKKVVTSTFNIKYSLHPNKKGSIFKYALQYDEEYPFELKNSISEEQYQEIINKLLSFSHFYQPQNIYTFVVFCILFWCIIPTSISMRGIFSHLFIYYIIFGFFSILIIASYIYAFGIKITNYVRVLNTKYSEKSVKFEYRKTIPTAFFVLLCFSVQIYIQILLVTKSEKEENYKFLLAFSSFFLFADVLGIAFFIRHIVLLSNFSCRGGRVETDHINYLNGLCEYYAKPYSFLISYPKENGIPKEEDDEDFKTNNNNIKNNAFEDNSFDNNTNNFNQQNNFNNYNNNQNNYNNNQNFNNSYNYNNNQNNYNNQNLGMLVDTSSDDPFRINSNN</sequence>
<dbReference type="Proteomes" id="UP000001064">
    <property type="component" value="Unassembled WGS sequence"/>
</dbReference>
<evidence type="ECO:0000256" key="1">
    <source>
        <dbReference type="SAM" id="MobiDB-lite"/>
    </source>
</evidence>
<dbReference type="VEuPathDB" id="AmoebaDB:DICPUDRAFT_147300"/>
<dbReference type="GeneID" id="10509525"/>